<dbReference type="InterPro" id="IPR017714">
    <property type="entry name" value="MethylthioRu-1-P_deHdtase_MtnB"/>
</dbReference>
<evidence type="ECO:0000256" key="3">
    <source>
        <dbReference type="ARBA" id="ARBA00022833"/>
    </source>
</evidence>
<evidence type="ECO:0000256" key="5">
    <source>
        <dbReference type="ARBA" id="ARBA00023239"/>
    </source>
</evidence>
<dbReference type="EC" id="4.2.1.109" evidence="6"/>
<evidence type="ECO:0000259" key="7">
    <source>
        <dbReference type="SMART" id="SM01007"/>
    </source>
</evidence>
<dbReference type="GO" id="GO:0008270">
    <property type="term" value="F:zinc ion binding"/>
    <property type="evidence" value="ECO:0007669"/>
    <property type="project" value="UniProtKB-UniRule"/>
</dbReference>
<dbReference type="Pfam" id="PF00596">
    <property type="entry name" value="Aldolase_II"/>
    <property type="match status" value="1"/>
</dbReference>
<evidence type="ECO:0000256" key="6">
    <source>
        <dbReference type="HAMAP-Rule" id="MF_01677"/>
    </source>
</evidence>
<comment type="cofactor">
    <cofactor evidence="6">
        <name>Zn(2+)</name>
        <dbReference type="ChEBI" id="CHEBI:29105"/>
    </cofactor>
    <text evidence="6">Binds 1 zinc ion per subunit.</text>
</comment>
<keyword evidence="4 6" id="KW-0486">Methionine biosynthesis</keyword>
<dbReference type="AlphaFoldDB" id="A0AA41PWL6"/>
<dbReference type="SMART" id="SM01007">
    <property type="entry name" value="Aldolase_II"/>
    <property type="match status" value="1"/>
</dbReference>
<dbReference type="InterPro" id="IPR036409">
    <property type="entry name" value="Aldolase_II/adducin_N_sf"/>
</dbReference>
<reference evidence="8" key="1">
    <citation type="submission" date="2022-01" db="EMBL/GenBank/DDBJ databases">
        <title>Genome-Based Taxonomic Classification of the Phylum Actinobacteria.</title>
        <authorList>
            <person name="Gao Y."/>
        </authorList>
    </citation>
    <scope>NUCLEOTIDE SEQUENCE</scope>
    <source>
        <strain evidence="8">KLBMP 8922</strain>
    </source>
</reference>
<accession>A0AA41PWL6</accession>
<dbReference type="GO" id="GO:0046570">
    <property type="term" value="F:methylthioribulose 1-phosphate dehydratase activity"/>
    <property type="evidence" value="ECO:0007669"/>
    <property type="project" value="UniProtKB-UniRule"/>
</dbReference>
<protein>
    <recommendedName>
        <fullName evidence="6">Methylthioribulose-1-phosphate dehydratase</fullName>
        <shortName evidence="6">MTRu-1-P dehydratase</shortName>
        <ecNumber evidence="6">4.2.1.109</ecNumber>
    </recommendedName>
</protein>
<proteinExistence type="inferred from homology"/>
<dbReference type="Proteomes" id="UP001165378">
    <property type="component" value="Unassembled WGS sequence"/>
</dbReference>
<comment type="function">
    <text evidence="6">Catalyzes the dehydration of methylthioribulose-1-phosphate (MTRu-1-P) into 2,3-diketo-5-methylthiopentyl-1-phosphate (DK-MTP-1-P).</text>
</comment>
<keyword evidence="5 6" id="KW-0456">Lyase</keyword>
<dbReference type="InterPro" id="IPR001303">
    <property type="entry name" value="Aldolase_II/adducin_N"/>
</dbReference>
<feature type="binding site" evidence="6">
    <location>
        <position position="119"/>
    </location>
    <ligand>
        <name>Zn(2+)</name>
        <dbReference type="ChEBI" id="CHEBI:29105"/>
    </ligand>
</feature>
<evidence type="ECO:0000313" key="9">
    <source>
        <dbReference type="Proteomes" id="UP001165378"/>
    </source>
</evidence>
<dbReference type="Gene3D" id="3.40.225.10">
    <property type="entry name" value="Class II aldolase/adducin N-terminal domain"/>
    <property type="match status" value="1"/>
</dbReference>
<organism evidence="8 9">
    <name type="scientific">Yinghuangia soli</name>
    <dbReference type="NCBI Taxonomy" id="2908204"/>
    <lineage>
        <taxon>Bacteria</taxon>
        <taxon>Bacillati</taxon>
        <taxon>Actinomycetota</taxon>
        <taxon>Actinomycetes</taxon>
        <taxon>Kitasatosporales</taxon>
        <taxon>Streptomycetaceae</taxon>
        <taxon>Yinghuangia</taxon>
    </lineage>
</organism>
<evidence type="ECO:0000313" key="8">
    <source>
        <dbReference type="EMBL" id="MCF2527200.1"/>
    </source>
</evidence>
<comment type="similarity">
    <text evidence="6">Belongs to the aldolase class II family. MtnB subfamily.</text>
</comment>
<keyword evidence="2 6" id="KW-0479">Metal-binding</keyword>
<dbReference type="NCBIfam" id="TIGR03328">
    <property type="entry name" value="salvage_mtnB"/>
    <property type="match status" value="1"/>
</dbReference>
<dbReference type="SUPFAM" id="SSF53639">
    <property type="entry name" value="AraD/HMP-PK domain-like"/>
    <property type="match status" value="1"/>
</dbReference>
<comment type="catalytic activity">
    <reaction evidence="6">
        <text>5-(methylsulfanyl)-D-ribulose 1-phosphate = 5-methylsulfanyl-2,3-dioxopentyl phosphate + H2O</text>
        <dbReference type="Rhea" id="RHEA:15549"/>
        <dbReference type="ChEBI" id="CHEBI:15377"/>
        <dbReference type="ChEBI" id="CHEBI:58548"/>
        <dbReference type="ChEBI" id="CHEBI:58828"/>
        <dbReference type="EC" id="4.2.1.109"/>
    </reaction>
</comment>
<evidence type="ECO:0000256" key="1">
    <source>
        <dbReference type="ARBA" id="ARBA00022605"/>
    </source>
</evidence>
<dbReference type="PANTHER" id="PTHR10640">
    <property type="entry name" value="METHYLTHIORIBULOSE-1-PHOSPHATE DEHYDRATASE"/>
    <property type="match status" value="1"/>
</dbReference>
<dbReference type="PANTHER" id="PTHR10640:SF7">
    <property type="entry name" value="METHYLTHIORIBULOSE-1-PHOSPHATE DEHYDRATASE"/>
    <property type="match status" value="1"/>
</dbReference>
<feature type="binding site" evidence="6">
    <location>
        <position position="121"/>
    </location>
    <ligand>
        <name>Zn(2+)</name>
        <dbReference type="ChEBI" id="CHEBI:29105"/>
    </ligand>
</feature>
<sequence>MTTSAAVPAAPDSPAVTAADRAAAGAVLAREAARFAGLGWMRGTSGNLSVVISSDPVRLAVTASGIDKGELGPDDVVVVDGAGTVAAADQGPGAPRKPSAEAALHARVVALSGARAVFHVHTIEAVRAGARWPGGIEFSDLEILKGIGRSAHDEKVVIPVIANSQDMACLGDRLAAVFDERVPAVVVAEHGMYVWGANPMQARHHVEVVQWLLEYKVATG</sequence>
<dbReference type="GO" id="GO:0019509">
    <property type="term" value="P:L-methionine salvage from methylthioadenosine"/>
    <property type="evidence" value="ECO:0007669"/>
    <property type="project" value="UniProtKB-UniRule"/>
</dbReference>
<keyword evidence="9" id="KW-1185">Reference proteome</keyword>
<dbReference type="RefSeq" id="WP_235051341.1">
    <property type="nucleotide sequence ID" value="NZ_JAKFHA010000003.1"/>
</dbReference>
<comment type="pathway">
    <text evidence="6">Amino-acid biosynthesis; L-methionine biosynthesis via salvage pathway; L-methionine from S-methyl-5-thio-alpha-D-ribose 1-phosphate: step 2/6.</text>
</comment>
<gene>
    <name evidence="6 8" type="primary">mtnB</name>
    <name evidence="8" type="ORF">LZ495_08225</name>
</gene>
<evidence type="ECO:0000256" key="4">
    <source>
        <dbReference type="ARBA" id="ARBA00023167"/>
    </source>
</evidence>
<name>A0AA41PWL6_9ACTN</name>
<dbReference type="GO" id="GO:0005737">
    <property type="term" value="C:cytoplasm"/>
    <property type="evidence" value="ECO:0007669"/>
    <property type="project" value="UniProtKB-UniRule"/>
</dbReference>
<comment type="caution">
    <text evidence="8">The sequence shown here is derived from an EMBL/GenBank/DDBJ whole genome shotgun (WGS) entry which is preliminary data.</text>
</comment>
<keyword evidence="3 6" id="KW-0862">Zinc</keyword>
<dbReference type="HAMAP" id="MF_01677">
    <property type="entry name" value="Salvage_MtnB"/>
    <property type="match status" value="1"/>
</dbReference>
<dbReference type="EMBL" id="JAKFHA010000003">
    <property type="protein sequence ID" value="MCF2527200.1"/>
    <property type="molecule type" value="Genomic_DNA"/>
</dbReference>
<evidence type="ECO:0000256" key="2">
    <source>
        <dbReference type="ARBA" id="ARBA00022723"/>
    </source>
</evidence>
<feature type="domain" description="Class II aldolase/adducin N-terminal" evidence="7">
    <location>
        <begin position="26"/>
        <end position="217"/>
    </location>
</feature>
<keyword evidence="1 6" id="KW-0028">Amino-acid biosynthesis</keyword>